<protein>
    <submittedName>
        <fullName evidence="10">Peptide ABC transporter permease</fullName>
    </submittedName>
</protein>
<dbReference type="GO" id="GO:0005886">
    <property type="term" value="C:plasma membrane"/>
    <property type="evidence" value="ECO:0007669"/>
    <property type="project" value="UniProtKB-SubCell"/>
</dbReference>
<evidence type="ECO:0000256" key="7">
    <source>
        <dbReference type="ARBA" id="ARBA00024202"/>
    </source>
</evidence>
<dbReference type="InterPro" id="IPR025966">
    <property type="entry name" value="OppC_N"/>
</dbReference>
<keyword evidence="5 8" id="KW-1133">Transmembrane helix</keyword>
<dbReference type="InParanoid" id="A0A0D2HZ73"/>
<name>A0A0D2HZ73_9BACT</name>
<dbReference type="EMBL" id="AZAC01000002">
    <property type="protein sequence ID" value="KIX15538.1"/>
    <property type="molecule type" value="Genomic_DNA"/>
</dbReference>
<keyword evidence="6 8" id="KW-0472">Membrane</keyword>
<sequence length="288" mass="31134">MSTVIGKINKLRHFPVAGGLILFLFVFTAAFSPFIAPHDPVSQDLRQTLLPPAWETGGSPEFLLGTDNMGRDVLSRLIHGARVSLVVGVASVALALILGTALGLLAGYLGGWVENLIMRLTDMQLAMPFILMAIAIIGALGPSTKNIIIVLAVCNWATYARLVRSEVLSVKHEEFVELAVVDGCSMPRILFFHILPNVVNTIIVMATLDMGRMIIFEGALSFLGLGVQPPSPTWGGMLADGRAYLSVSWQLATFPGVAIMLVVLGTNLFGDWLRDILDPKRKRKMQGA</sequence>
<evidence type="ECO:0000256" key="6">
    <source>
        <dbReference type="ARBA" id="ARBA00023136"/>
    </source>
</evidence>
<evidence type="ECO:0000313" key="10">
    <source>
        <dbReference type="EMBL" id="KIX15538.1"/>
    </source>
</evidence>
<dbReference type="Proteomes" id="UP000032233">
    <property type="component" value="Unassembled WGS sequence"/>
</dbReference>
<dbReference type="InterPro" id="IPR053385">
    <property type="entry name" value="ABC_transport_permease"/>
</dbReference>
<comment type="subcellular location">
    <subcellularLocation>
        <location evidence="1 8">Cell membrane</location>
        <topology evidence="1 8">Multi-pass membrane protein</topology>
    </subcellularLocation>
</comment>
<evidence type="ECO:0000256" key="5">
    <source>
        <dbReference type="ARBA" id="ARBA00022989"/>
    </source>
</evidence>
<dbReference type="RefSeq" id="WP_044346426.1">
    <property type="nucleotide sequence ID" value="NZ_AZAC01000002.1"/>
</dbReference>
<dbReference type="PATRIC" id="fig|1429043.3.peg.448"/>
<dbReference type="InterPro" id="IPR050366">
    <property type="entry name" value="BP-dependent_transpt_permease"/>
</dbReference>
<keyword evidence="4 8" id="KW-0812">Transmembrane</keyword>
<dbReference type="Pfam" id="PF12911">
    <property type="entry name" value="OppC_N"/>
    <property type="match status" value="1"/>
</dbReference>
<dbReference type="NCBIfam" id="NF045474">
    <property type="entry name" value="Opp2C"/>
    <property type="match status" value="1"/>
</dbReference>
<comment type="caution">
    <text evidence="10">The sequence shown here is derived from an EMBL/GenBank/DDBJ whole genome shotgun (WGS) entry which is preliminary data.</text>
</comment>
<dbReference type="InterPro" id="IPR035906">
    <property type="entry name" value="MetI-like_sf"/>
</dbReference>
<keyword evidence="3" id="KW-1003">Cell membrane</keyword>
<evidence type="ECO:0000256" key="4">
    <source>
        <dbReference type="ARBA" id="ARBA00022692"/>
    </source>
</evidence>
<dbReference type="PANTHER" id="PTHR43386:SF1">
    <property type="entry name" value="D,D-DIPEPTIDE TRANSPORT SYSTEM PERMEASE PROTEIN DDPC-RELATED"/>
    <property type="match status" value="1"/>
</dbReference>
<gene>
    <name evidence="10" type="ORF">X474_02130</name>
</gene>
<evidence type="ECO:0000256" key="2">
    <source>
        <dbReference type="ARBA" id="ARBA00022448"/>
    </source>
</evidence>
<dbReference type="PANTHER" id="PTHR43386">
    <property type="entry name" value="OLIGOPEPTIDE TRANSPORT SYSTEM PERMEASE PROTEIN APPC"/>
    <property type="match status" value="1"/>
</dbReference>
<dbReference type="PROSITE" id="PS50928">
    <property type="entry name" value="ABC_TM1"/>
    <property type="match status" value="1"/>
</dbReference>
<feature type="transmembrane region" description="Helical" evidence="8">
    <location>
        <begin position="251"/>
        <end position="273"/>
    </location>
</feature>
<feature type="transmembrane region" description="Helical" evidence="8">
    <location>
        <begin position="213"/>
        <end position="231"/>
    </location>
</feature>
<dbReference type="Pfam" id="PF00528">
    <property type="entry name" value="BPD_transp_1"/>
    <property type="match status" value="1"/>
</dbReference>
<dbReference type="STRING" id="1429043.X474_02130"/>
<proteinExistence type="inferred from homology"/>
<dbReference type="GO" id="GO:0055085">
    <property type="term" value="P:transmembrane transport"/>
    <property type="evidence" value="ECO:0007669"/>
    <property type="project" value="InterPro"/>
</dbReference>
<reference evidence="10 11" key="1">
    <citation type="submission" date="2013-11" db="EMBL/GenBank/DDBJ databases">
        <title>Metagenomic analysis of a methanogenic consortium involved in long chain n-alkane degradation.</title>
        <authorList>
            <person name="Davidova I.A."/>
            <person name="Callaghan A.V."/>
            <person name="Wawrik B."/>
            <person name="Pruitt S."/>
            <person name="Marks C."/>
            <person name="Duncan K.E."/>
            <person name="Suflita J.M."/>
        </authorList>
    </citation>
    <scope>NUCLEOTIDE SEQUENCE [LARGE SCALE GENOMIC DNA]</scope>
    <source>
        <strain evidence="10 11">SPR</strain>
    </source>
</reference>
<accession>A0A0D2HZ73</accession>
<keyword evidence="2 8" id="KW-0813">Transport</keyword>
<evidence type="ECO:0000256" key="1">
    <source>
        <dbReference type="ARBA" id="ARBA00004651"/>
    </source>
</evidence>
<evidence type="ECO:0000313" key="11">
    <source>
        <dbReference type="Proteomes" id="UP000032233"/>
    </source>
</evidence>
<feature type="domain" description="ABC transmembrane type-1" evidence="9">
    <location>
        <begin position="81"/>
        <end position="270"/>
    </location>
</feature>
<dbReference type="CDD" id="cd06261">
    <property type="entry name" value="TM_PBP2"/>
    <property type="match status" value="1"/>
</dbReference>
<keyword evidence="11" id="KW-1185">Reference proteome</keyword>
<organism evidence="10 11">
    <name type="scientific">Dethiosulfatarculus sandiegensis</name>
    <dbReference type="NCBI Taxonomy" id="1429043"/>
    <lineage>
        <taxon>Bacteria</taxon>
        <taxon>Pseudomonadati</taxon>
        <taxon>Thermodesulfobacteriota</taxon>
        <taxon>Desulfarculia</taxon>
        <taxon>Desulfarculales</taxon>
        <taxon>Desulfarculaceae</taxon>
        <taxon>Dethiosulfatarculus</taxon>
    </lineage>
</organism>
<dbReference type="SUPFAM" id="SSF161098">
    <property type="entry name" value="MetI-like"/>
    <property type="match status" value="1"/>
</dbReference>
<feature type="transmembrane region" description="Helical" evidence="8">
    <location>
        <begin position="125"/>
        <end position="141"/>
    </location>
</feature>
<feature type="transmembrane region" description="Helical" evidence="8">
    <location>
        <begin position="85"/>
        <end position="113"/>
    </location>
</feature>
<evidence type="ECO:0000259" key="9">
    <source>
        <dbReference type="PROSITE" id="PS50928"/>
    </source>
</evidence>
<dbReference type="AlphaFoldDB" id="A0A0D2HZ73"/>
<comment type="similarity">
    <text evidence="7">Belongs to the binding-protein-dependent transport system permease family. OppBC subfamily.</text>
</comment>
<dbReference type="InterPro" id="IPR000515">
    <property type="entry name" value="MetI-like"/>
</dbReference>
<evidence type="ECO:0000256" key="8">
    <source>
        <dbReference type="RuleBase" id="RU363032"/>
    </source>
</evidence>
<dbReference type="OrthoDB" id="9783218at2"/>
<evidence type="ECO:0000256" key="3">
    <source>
        <dbReference type="ARBA" id="ARBA00022475"/>
    </source>
</evidence>
<dbReference type="Gene3D" id="1.10.3720.10">
    <property type="entry name" value="MetI-like"/>
    <property type="match status" value="1"/>
</dbReference>
<feature type="transmembrane region" description="Helical" evidence="8">
    <location>
        <begin position="12"/>
        <end position="36"/>
    </location>
</feature>